<accession>A0ABY0QJ95</accession>
<name>A0ABY0QJ95_CLOCO</name>
<evidence type="ECO:0000313" key="1">
    <source>
        <dbReference type="EMBL" id="SDK95445.1"/>
    </source>
</evidence>
<proteinExistence type="predicted"/>
<gene>
    <name evidence="1" type="ORF">SAMN05216497_10343</name>
</gene>
<evidence type="ECO:0000313" key="2">
    <source>
        <dbReference type="Proteomes" id="UP000198811"/>
    </source>
</evidence>
<sequence length="198" mass="22946">MEEVEGIYNIINSDLRSTEEEFIAKIDSYMNNLINRNSDIIIDDICTMYPKRSKIIKDAYNAHKQELYTLSISCILTQTDGISKDILGKSIYSKCKHEPISMKQIKKILEDNNIEKNQEDLIYSIQYYPLETITLLSINDDKVLDGEHYFVLNRHAVIHGLDTEYANMTNSNKCIAILGYLYNLKRAIDYNIESSKNK</sequence>
<dbReference type="EMBL" id="FNGL01000003">
    <property type="protein sequence ID" value="SDK95445.1"/>
    <property type="molecule type" value="Genomic_DNA"/>
</dbReference>
<comment type="caution">
    <text evidence="1">The sequence shown here is derived from an EMBL/GenBank/DDBJ whole genome shotgun (WGS) entry which is preliminary data.</text>
</comment>
<organism evidence="1 2">
    <name type="scientific">Clostridium cochlearium</name>
    <dbReference type="NCBI Taxonomy" id="1494"/>
    <lineage>
        <taxon>Bacteria</taxon>
        <taxon>Bacillati</taxon>
        <taxon>Bacillota</taxon>
        <taxon>Clostridia</taxon>
        <taxon>Eubacteriales</taxon>
        <taxon>Clostridiaceae</taxon>
        <taxon>Clostridium</taxon>
    </lineage>
</organism>
<dbReference type="RefSeq" id="WP_089863771.1">
    <property type="nucleotide sequence ID" value="NZ_FNGL01000003.1"/>
</dbReference>
<reference evidence="1 2" key="1">
    <citation type="submission" date="2016-10" db="EMBL/GenBank/DDBJ databases">
        <authorList>
            <person name="Varghese N."/>
            <person name="Submissions S."/>
        </authorList>
    </citation>
    <scope>NUCLEOTIDE SEQUENCE [LARGE SCALE GENOMIC DNA]</scope>
    <source>
        <strain evidence="1 2">NLAE-zl-C224</strain>
    </source>
</reference>
<dbReference type="Proteomes" id="UP000198811">
    <property type="component" value="Unassembled WGS sequence"/>
</dbReference>
<keyword evidence="2" id="KW-1185">Reference proteome</keyword>
<protein>
    <submittedName>
        <fullName evidence="1">Uncharacterized protein</fullName>
    </submittedName>
</protein>